<proteinExistence type="predicted"/>
<feature type="region of interest" description="Disordered" evidence="1">
    <location>
        <begin position="100"/>
        <end position="132"/>
    </location>
</feature>
<feature type="compositionally biased region" description="Polar residues" evidence="1">
    <location>
        <begin position="63"/>
        <end position="72"/>
    </location>
</feature>
<feature type="domain" description="DUF7869" evidence="2">
    <location>
        <begin position="342"/>
        <end position="423"/>
    </location>
</feature>
<reference evidence="3" key="1">
    <citation type="submission" date="2022-01" db="EMBL/GenBank/DDBJ databases">
        <authorList>
            <person name="King R."/>
        </authorList>
    </citation>
    <scope>NUCLEOTIDE SEQUENCE</scope>
</reference>
<dbReference type="PANTHER" id="PTHR10773:SF19">
    <property type="match status" value="1"/>
</dbReference>
<keyword evidence="4" id="KW-1185">Reference proteome</keyword>
<feature type="region of interest" description="Disordered" evidence="1">
    <location>
        <begin position="36"/>
        <end position="88"/>
    </location>
</feature>
<organism evidence="3 4">
    <name type="scientific">Diabrotica balteata</name>
    <name type="common">Banded cucumber beetle</name>
    <dbReference type="NCBI Taxonomy" id="107213"/>
    <lineage>
        <taxon>Eukaryota</taxon>
        <taxon>Metazoa</taxon>
        <taxon>Ecdysozoa</taxon>
        <taxon>Arthropoda</taxon>
        <taxon>Hexapoda</taxon>
        <taxon>Insecta</taxon>
        <taxon>Pterygota</taxon>
        <taxon>Neoptera</taxon>
        <taxon>Endopterygota</taxon>
        <taxon>Coleoptera</taxon>
        <taxon>Polyphaga</taxon>
        <taxon>Cucujiformia</taxon>
        <taxon>Chrysomeloidea</taxon>
        <taxon>Chrysomelidae</taxon>
        <taxon>Galerucinae</taxon>
        <taxon>Diabroticina</taxon>
        <taxon>Diabroticites</taxon>
        <taxon>Diabrotica</taxon>
    </lineage>
</organism>
<evidence type="ECO:0000313" key="4">
    <source>
        <dbReference type="Proteomes" id="UP001153709"/>
    </source>
</evidence>
<comment type="caution">
    <text evidence="3">The sequence shown here is derived from an EMBL/GenBank/DDBJ whole genome shotgun (WGS) entry which is preliminary data.</text>
</comment>
<feature type="compositionally biased region" description="Acidic residues" evidence="1">
    <location>
        <begin position="73"/>
        <end position="86"/>
    </location>
</feature>
<dbReference type="Proteomes" id="UP001153709">
    <property type="component" value="Unassembled WGS sequence"/>
</dbReference>
<protein>
    <recommendedName>
        <fullName evidence="2">DUF7869 domain-containing protein</fullName>
    </recommendedName>
</protein>
<dbReference type="InterPro" id="IPR057191">
    <property type="entry name" value="DUF7869"/>
</dbReference>
<sequence>MEDTTEMQLNAAAVVSDVPKDIPSSSSSWLINEIKQPPLELNSSTSTIHQDEEDPYEYSESSFVPSINSSTDNDFEITNEGEDENEKEVMVADYKSKGKKRLRNESTWQRNERKKKRMAGQQYKSSKTKKTIKERKVREPCRNCRLKCNENILGPQRAQIHRQFWNHETTIDQKRQFLCSCLEKMYIKRKRERTGARAGKRHCNWKYFFTVEGKRFQVCKFNLSFAVPSKDTCDKCDEFLINLRQSNSEAERETLQVQYNAHLLEADKRYKLKQIDKEMSINNPGQKVLMIDLQKCLACPKLTNSQSFYSLKLWCFNYTIYDSTEKQANCLMWDESIAGRGGNEMASCLVQYIHSLPQSTTSVVIWTDNCPSQNRNIQMIMCYFYPLSRYPHIKEITHKFLLRGHTHMEVDSIHSVIEREAKKCPNFQIITPWDWLQLARISGKNKDFKVYEMITSNFKDFNKLYNSCDSPFQNNKKTENNEKFLISQAVCMQFGQENPGIVYFKTDFDLEFQSVDFTRRVGRRNHQSLEDSLVTLRDT</sequence>
<evidence type="ECO:0000256" key="1">
    <source>
        <dbReference type="SAM" id="MobiDB-lite"/>
    </source>
</evidence>
<accession>A0A9P0DSK1</accession>
<name>A0A9P0DSK1_DIABA</name>
<dbReference type="Pfam" id="PF25273">
    <property type="entry name" value="DUF7869"/>
    <property type="match status" value="1"/>
</dbReference>
<dbReference type="EMBL" id="CAKJVB030000001">
    <property type="protein sequence ID" value="CAH1223091.1"/>
    <property type="molecule type" value="Genomic_DNA"/>
</dbReference>
<gene>
    <name evidence="3" type="ORF">DIABBA_LOCUS12</name>
</gene>
<dbReference type="AlphaFoldDB" id="A0A9P0DSK1"/>
<evidence type="ECO:0000259" key="2">
    <source>
        <dbReference type="Pfam" id="PF25273"/>
    </source>
</evidence>
<evidence type="ECO:0000313" key="3">
    <source>
        <dbReference type="EMBL" id="CAH1223091.1"/>
    </source>
</evidence>
<dbReference type="OrthoDB" id="6771640at2759"/>
<dbReference type="PANTHER" id="PTHR10773">
    <property type="entry name" value="DNA-DIRECTED RNA POLYMERASES I, II, AND III SUBUNIT RPABC2"/>
    <property type="match status" value="1"/>
</dbReference>